<evidence type="ECO:0000256" key="2">
    <source>
        <dbReference type="ARBA" id="ARBA00023002"/>
    </source>
</evidence>
<dbReference type="InterPro" id="IPR001670">
    <property type="entry name" value="ADH_Fe/GldA"/>
</dbReference>
<evidence type="ECO:0000256" key="1">
    <source>
        <dbReference type="ARBA" id="ARBA00007358"/>
    </source>
</evidence>
<dbReference type="Pfam" id="PF00465">
    <property type="entry name" value="Fe-ADH"/>
    <property type="match status" value="1"/>
</dbReference>
<accession>A0ABZ3EZW3</accession>
<comment type="similarity">
    <text evidence="1">Belongs to the iron-containing alcohol dehydrogenase family.</text>
</comment>
<dbReference type="PANTHER" id="PTHR11496:SF102">
    <property type="entry name" value="ALCOHOL DEHYDROGENASE 4"/>
    <property type="match status" value="1"/>
</dbReference>
<proteinExistence type="inferred from homology"/>
<keyword evidence="6" id="KW-1185">Reference proteome</keyword>
<dbReference type="EMBL" id="CP146256">
    <property type="protein sequence ID" value="XAH74960.1"/>
    <property type="molecule type" value="Genomic_DNA"/>
</dbReference>
<dbReference type="Pfam" id="PF25137">
    <property type="entry name" value="ADH_Fe_C"/>
    <property type="match status" value="1"/>
</dbReference>
<dbReference type="InterPro" id="IPR056798">
    <property type="entry name" value="ADH_Fe_C"/>
</dbReference>
<evidence type="ECO:0000313" key="6">
    <source>
        <dbReference type="Proteomes" id="UP001451571"/>
    </source>
</evidence>
<evidence type="ECO:0000259" key="4">
    <source>
        <dbReference type="Pfam" id="PF25137"/>
    </source>
</evidence>
<evidence type="ECO:0000259" key="3">
    <source>
        <dbReference type="Pfam" id="PF00465"/>
    </source>
</evidence>
<evidence type="ECO:0000313" key="5">
    <source>
        <dbReference type="EMBL" id="XAH74960.1"/>
    </source>
</evidence>
<gene>
    <name evidence="5" type="ORF">V6984_04095</name>
</gene>
<sequence>MAYQFVVPDRTIIGEDSLKQSLPAIKAIGKKALIVTGKVVTKAGIVNVLTDLLEQEGISYEIFNEITSEPTDYMIEQGVMVYKDKECDFIIGIGGGSPLDSAKAIGAMSVLEGKISDYLGKEIEGDFPAMVLIPTTAGTGSEATKFTIITDSKRDVKMLLKGDALLPRLAVIDPSLSMSAPKSVTSATGMDALTHAVESYTSRKGNPITDIFALSAIKRIFTYLPIAYSNGEDKKAREELAIAAYEAGICINNASVTLIHGMSRPIGALFHVPHGVSNAMIIKEGLAFALDGCYDRFADIARTIGAAAYEEAEETAANAFLKVLEELCITVEIPTLREYGIDKEDFEKRIDKMAEDAMASGSPSNTIKKVKKDDLIQIYKKLWD</sequence>
<dbReference type="Gene3D" id="3.40.50.1970">
    <property type="match status" value="1"/>
</dbReference>
<dbReference type="Gene3D" id="1.20.1090.10">
    <property type="entry name" value="Dehydroquinate synthase-like - alpha domain"/>
    <property type="match status" value="1"/>
</dbReference>
<dbReference type="SUPFAM" id="SSF56796">
    <property type="entry name" value="Dehydroquinate synthase-like"/>
    <property type="match status" value="1"/>
</dbReference>
<organism evidence="5 6">
    <name type="scientific">Kineothrix sedimenti</name>
    <dbReference type="NCBI Taxonomy" id="3123317"/>
    <lineage>
        <taxon>Bacteria</taxon>
        <taxon>Bacillati</taxon>
        <taxon>Bacillota</taxon>
        <taxon>Clostridia</taxon>
        <taxon>Lachnospirales</taxon>
        <taxon>Lachnospiraceae</taxon>
        <taxon>Kineothrix</taxon>
    </lineage>
</organism>
<dbReference type="PANTHER" id="PTHR11496">
    <property type="entry name" value="ALCOHOL DEHYDROGENASE"/>
    <property type="match status" value="1"/>
</dbReference>
<name>A0ABZ3EZW3_9FIRM</name>
<protein>
    <submittedName>
        <fullName evidence="5">Iron-containing alcohol dehydrogenase</fullName>
    </submittedName>
</protein>
<feature type="domain" description="Fe-containing alcohol dehydrogenase-like C-terminal" evidence="4">
    <location>
        <begin position="186"/>
        <end position="382"/>
    </location>
</feature>
<feature type="domain" description="Alcohol dehydrogenase iron-type/glycerol dehydrogenase GldA" evidence="3">
    <location>
        <begin position="8"/>
        <end position="174"/>
    </location>
</feature>
<dbReference type="RefSeq" id="WP_342758534.1">
    <property type="nucleotide sequence ID" value="NZ_CP146256.1"/>
</dbReference>
<dbReference type="InterPro" id="IPR039697">
    <property type="entry name" value="Alcohol_dehydrogenase_Fe"/>
</dbReference>
<dbReference type="CDD" id="cd08194">
    <property type="entry name" value="Fe-ADH-like"/>
    <property type="match status" value="1"/>
</dbReference>
<keyword evidence="2" id="KW-0560">Oxidoreductase</keyword>
<reference evidence="5 6" key="1">
    <citation type="submission" date="2024-02" db="EMBL/GenBank/DDBJ databases">
        <title>Bacterial strain from lacustrine sediment.</title>
        <authorList>
            <person name="Petit C."/>
            <person name="Fadhlaoui K."/>
        </authorList>
    </citation>
    <scope>NUCLEOTIDE SEQUENCE [LARGE SCALE GENOMIC DNA]</scope>
    <source>
        <strain evidence="5 6">IPX-CK</strain>
    </source>
</reference>
<dbReference type="Proteomes" id="UP001451571">
    <property type="component" value="Chromosome"/>
</dbReference>